<evidence type="ECO:0000313" key="6">
    <source>
        <dbReference type="EMBL" id="KAK7115049.1"/>
    </source>
</evidence>
<dbReference type="Proteomes" id="UP001374579">
    <property type="component" value="Unassembled WGS sequence"/>
</dbReference>
<dbReference type="InterPro" id="IPR036322">
    <property type="entry name" value="WD40_repeat_dom_sf"/>
</dbReference>
<keyword evidence="2 4" id="KW-0853">WD repeat</keyword>
<reference evidence="6 7" key="1">
    <citation type="submission" date="2024-02" db="EMBL/GenBank/DDBJ databases">
        <title>Chromosome-scale genome assembly of the rough periwinkle Littorina saxatilis.</title>
        <authorList>
            <person name="De Jode A."/>
            <person name="Faria R."/>
            <person name="Formenti G."/>
            <person name="Sims Y."/>
            <person name="Smith T.P."/>
            <person name="Tracey A."/>
            <person name="Wood J.M.D."/>
            <person name="Zagrodzka Z.B."/>
            <person name="Johannesson K."/>
            <person name="Butlin R.K."/>
            <person name="Leder E.H."/>
        </authorList>
    </citation>
    <scope>NUCLEOTIDE SEQUENCE [LARGE SCALE GENOMIC DNA]</scope>
    <source>
        <strain evidence="6">Snail1</strain>
        <tissue evidence="6">Muscle</tissue>
    </source>
</reference>
<gene>
    <name evidence="6" type="ORF">V1264_000994</name>
</gene>
<feature type="repeat" description="WD" evidence="4">
    <location>
        <begin position="164"/>
        <end position="198"/>
    </location>
</feature>
<sequence length="375" mass="41542">MEASDLVSRLQSLGLQHKSAVSLVKTEPHYVLDMAAQHKGGEDSKLAVTSSNYTIRLFSRFSLAQTQTLTGHTDVISGIHFLHSDPELLVTSSHDKTVRVWDCRASSTQEVQLFKGESNTNCSFLSCDVNASDRVICAGTEKTSADTYLLFWDRRKAAVLGCYEDSHDDDVTEVRFHPTAEKSLLSGSTDGLVNVFDVMQTSEDDALMSTYNTESSVEKAGWCGPDARYVYCITHMRTWHVWDTDGDEDIQQISDVEGKLESLSKVDYLVDCIPAATPSNQYLLVAGTHSGDLHFLDLSDSEDPKVVSSLKGGHSDTVRCLHWDRETETLVTGGEDSLLCLWSPNAAHGKEVTAQQRKVKPKKVTPTKRTKPYTR</sequence>
<accession>A0AAN9C0H0</accession>
<proteinExistence type="predicted"/>
<dbReference type="AlphaFoldDB" id="A0AAN9C0H0"/>
<dbReference type="EMBL" id="JBAMIC010000001">
    <property type="protein sequence ID" value="KAK7115049.1"/>
    <property type="molecule type" value="Genomic_DNA"/>
</dbReference>
<feature type="compositionally biased region" description="Basic residues" evidence="5">
    <location>
        <begin position="357"/>
        <end position="375"/>
    </location>
</feature>
<dbReference type="InterPro" id="IPR020472">
    <property type="entry name" value="WD40_PAC1"/>
</dbReference>
<dbReference type="SMART" id="SM00320">
    <property type="entry name" value="WD40"/>
    <property type="match status" value="6"/>
</dbReference>
<organism evidence="6 7">
    <name type="scientific">Littorina saxatilis</name>
    <dbReference type="NCBI Taxonomy" id="31220"/>
    <lineage>
        <taxon>Eukaryota</taxon>
        <taxon>Metazoa</taxon>
        <taxon>Spiralia</taxon>
        <taxon>Lophotrochozoa</taxon>
        <taxon>Mollusca</taxon>
        <taxon>Gastropoda</taxon>
        <taxon>Caenogastropoda</taxon>
        <taxon>Littorinimorpha</taxon>
        <taxon>Littorinoidea</taxon>
        <taxon>Littorinidae</taxon>
        <taxon>Littorina</taxon>
    </lineage>
</organism>
<evidence type="ECO:0000256" key="4">
    <source>
        <dbReference type="PROSITE-ProRule" id="PRU00221"/>
    </source>
</evidence>
<feature type="region of interest" description="Disordered" evidence="5">
    <location>
        <begin position="350"/>
        <end position="375"/>
    </location>
</feature>
<evidence type="ECO:0000256" key="2">
    <source>
        <dbReference type="ARBA" id="ARBA00022574"/>
    </source>
</evidence>
<feature type="repeat" description="WD" evidence="4">
    <location>
        <begin position="69"/>
        <end position="111"/>
    </location>
</feature>
<dbReference type="PROSITE" id="PS50294">
    <property type="entry name" value="WD_REPEATS_REGION"/>
    <property type="match status" value="2"/>
</dbReference>
<protein>
    <recommendedName>
        <fullName evidence="1">WD repeat-containing protein 89</fullName>
    </recommendedName>
</protein>
<dbReference type="PRINTS" id="PR00320">
    <property type="entry name" value="GPROTEINBRPT"/>
</dbReference>
<dbReference type="InterPro" id="IPR039328">
    <property type="entry name" value="WDR89"/>
</dbReference>
<comment type="caution">
    <text evidence="6">The sequence shown here is derived from an EMBL/GenBank/DDBJ whole genome shotgun (WGS) entry which is preliminary data.</text>
</comment>
<dbReference type="InterPro" id="IPR001680">
    <property type="entry name" value="WD40_rpt"/>
</dbReference>
<name>A0AAN9C0H0_9CAEN</name>
<dbReference type="PROSITE" id="PS50082">
    <property type="entry name" value="WD_REPEATS_2"/>
    <property type="match status" value="3"/>
</dbReference>
<evidence type="ECO:0000256" key="1">
    <source>
        <dbReference type="ARBA" id="ARBA00021125"/>
    </source>
</evidence>
<dbReference type="PANTHER" id="PTHR22889:SF0">
    <property type="entry name" value="WD REPEAT-CONTAINING PROTEIN 89"/>
    <property type="match status" value="1"/>
</dbReference>
<feature type="repeat" description="WD" evidence="4">
    <location>
        <begin position="311"/>
        <end position="343"/>
    </location>
</feature>
<evidence type="ECO:0000256" key="3">
    <source>
        <dbReference type="ARBA" id="ARBA00022737"/>
    </source>
</evidence>
<evidence type="ECO:0000256" key="5">
    <source>
        <dbReference type="SAM" id="MobiDB-lite"/>
    </source>
</evidence>
<keyword evidence="3" id="KW-0677">Repeat</keyword>
<dbReference type="InterPro" id="IPR015943">
    <property type="entry name" value="WD40/YVTN_repeat-like_dom_sf"/>
</dbReference>
<dbReference type="Gene3D" id="2.130.10.10">
    <property type="entry name" value="YVTN repeat-like/Quinoprotein amine dehydrogenase"/>
    <property type="match status" value="3"/>
</dbReference>
<dbReference type="Pfam" id="PF00400">
    <property type="entry name" value="WD40"/>
    <property type="match status" value="3"/>
</dbReference>
<dbReference type="PANTHER" id="PTHR22889">
    <property type="entry name" value="WD REPEAT-CONTAINING PROTEIN 89"/>
    <property type="match status" value="1"/>
</dbReference>
<keyword evidence="7" id="KW-1185">Reference proteome</keyword>
<dbReference type="SUPFAM" id="SSF50978">
    <property type="entry name" value="WD40 repeat-like"/>
    <property type="match status" value="1"/>
</dbReference>
<evidence type="ECO:0000313" key="7">
    <source>
        <dbReference type="Proteomes" id="UP001374579"/>
    </source>
</evidence>